<dbReference type="Proteomes" id="UP001602119">
    <property type="component" value="Unassembled WGS sequence"/>
</dbReference>
<feature type="region of interest" description="Disordered" evidence="1">
    <location>
        <begin position="61"/>
        <end position="86"/>
    </location>
</feature>
<dbReference type="RefSeq" id="WP_387348135.1">
    <property type="nucleotide sequence ID" value="NZ_JBIAXI010000049.1"/>
</dbReference>
<keyword evidence="2" id="KW-0812">Transmembrane</keyword>
<feature type="transmembrane region" description="Helical" evidence="2">
    <location>
        <begin position="21"/>
        <end position="46"/>
    </location>
</feature>
<evidence type="ECO:0008006" key="5">
    <source>
        <dbReference type="Google" id="ProtNLM"/>
    </source>
</evidence>
<dbReference type="EMBL" id="JBIAXI010000049">
    <property type="protein sequence ID" value="MFF4779391.1"/>
    <property type="molecule type" value="Genomic_DNA"/>
</dbReference>
<sequence length="205" mass="21834">MAQYDTMQGPAPQRRRSNSPGGLTIVTLVISVIALITSATAIVLALQGGAAPTAVAQAAKTSAPAGEESTAAARPSPSPTQPRTEAGARAAAQVTFDLYSAGQYGKFWDHWSSGAQSIVSRADYVRRFKECQPVAEGLRFEITDVAVSGNTAKVTTARSIITTTYDYAYQRGAWRYIPLAKTQQEYRTKTIDELVAADRAKGLCG</sequence>
<organism evidence="3 4">
    <name type="scientific">Microtetraspora fusca</name>
    <dbReference type="NCBI Taxonomy" id="1997"/>
    <lineage>
        <taxon>Bacteria</taxon>
        <taxon>Bacillati</taxon>
        <taxon>Actinomycetota</taxon>
        <taxon>Actinomycetes</taxon>
        <taxon>Streptosporangiales</taxon>
        <taxon>Streptosporangiaceae</taxon>
        <taxon>Microtetraspora</taxon>
    </lineage>
</organism>
<keyword evidence="2" id="KW-1133">Transmembrane helix</keyword>
<gene>
    <name evidence="3" type="ORF">ACFY05_41910</name>
</gene>
<feature type="region of interest" description="Disordered" evidence="1">
    <location>
        <begin position="1"/>
        <end position="20"/>
    </location>
</feature>
<proteinExistence type="predicted"/>
<evidence type="ECO:0000256" key="1">
    <source>
        <dbReference type="SAM" id="MobiDB-lite"/>
    </source>
</evidence>
<evidence type="ECO:0000256" key="2">
    <source>
        <dbReference type="SAM" id="Phobius"/>
    </source>
</evidence>
<evidence type="ECO:0000313" key="3">
    <source>
        <dbReference type="EMBL" id="MFF4779391.1"/>
    </source>
</evidence>
<keyword evidence="2" id="KW-0472">Membrane</keyword>
<comment type="caution">
    <text evidence="3">The sequence shown here is derived from an EMBL/GenBank/DDBJ whole genome shotgun (WGS) entry which is preliminary data.</text>
</comment>
<keyword evidence="4" id="KW-1185">Reference proteome</keyword>
<evidence type="ECO:0000313" key="4">
    <source>
        <dbReference type="Proteomes" id="UP001602119"/>
    </source>
</evidence>
<accession>A0ABW6VKB4</accession>
<protein>
    <recommendedName>
        <fullName evidence="5">Secreted protein</fullName>
    </recommendedName>
</protein>
<name>A0ABW6VKB4_MICFU</name>
<reference evidence="3 4" key="1">
    <citation type="submission" date="2024-10" db="EMBL/GenBank/DDBJ databases">
        <title>The Natural Products Discovery Center: Release of the First 8490 Sequenced Strains for Exploring Actinobacteria Biosynthetic Diversity.</title>
        <authorList>
            <person name="Kalkreuter E."/>
            <person name="Kautsar S.A."/>
            <person name="Yang D."/>
            <person name="Bader C.D."/>
            <person name="Teijaro C.N."/>
            <person name="Fluegel L."/>
            <person name="Davis C.M."/>
            <person name="Simpson J.R."/>
            <person name="Lauterbach L."/>
            <person name="Steele A.D."/>
            <person name="Gui C."/>
            <person name="Meng S."/>
            <person name="Li G."/>
            <person name="Viehrig K."/>
            <person name="Ye F."/>
            <person name="Su P."/>
            <person name="Kiefer A.F."/>
            <person name="Nichols A."/>
            <person name="Cepeda A.J."/>
            <person name="Yan W."/>
            <person name="Fan B."/>
            <person name="Jiang Y."/>
            <person name="Adhikari A."/>
            <person name="Zheng C.-J."/>
            <person name="Schuster L."/>
            <person name="Cowan T.M."/>
            <person name="Smanski M.J."/>
            <person name="Chevrette M.G."/>
            <person name="De Carvalho L.P.S."/>
            <person name="Shen B."/>
        </authorList>
    </citation>
    <scope>NUCLEOTIDE SEQUENCE [LARGE SCALE GENOMIC DNA]</scope>
    <source>
        <strain evidence="3 4">NPDC001281</strain>
    </source>
</reference>